<dbReference type="eggNOG" id="COG2337">
    <property type="taxonomic scope" value="Bacteria"/>
</dbReference>
<keyword evidence="4" id="KW-1185">Reference proteome</keyword>
<evidence type="ECO:0000256" key="2">
    <source>
        <dbReference type="ARBA" id="ARBA00022649"/>
    </source>
</evidence>
<evidence type="ECO:0000313" key="4">
    <source>
        <dbReference type="Proteomes" id="UP000013167"/>
    </source>
</evidence>
<dbReference type="RefSeq" id="WP_010850671.1">
    <property type="nucleotide sequence ID" value="NZ_HF570956.1"/>
</dbReference>
<sequence length="167" mass="18474">MAGLLSRLLTVLRGPGPNPPGVAGPLTREASPAAYPGDFHGVPRMEWAADADGQPDPGEVVWTWVPFEEDHSRGKDRPVLLIGRDGRWLLGLPLTSKDHDRDGGQERRAGREWVDIGTGGWDRQGRPSEVRVNRIIRVDAARIRREGAILDRGIFERVTQAVRAHRA</sequence>
<evidence type="ECO:0008006" key="5">
    <source>
        <dbReference type="Google" id="ProtNLM"/>
    </source>
</evidence>
<dbReference type="Proteomes" id="UP000013167">
    <property type="component" value="Unassembled WGS sequence"/>
</dbReference>
<gene>
    <name evidence="3" type="ORF">BN10_680054</name>
</gene>
<keyword evidence="2" id="KW-1277">Toxin-antitoxin system</keyword>
<dbReference type="EMBL" id="CAIZ01000139">
    <property type="protein sequence ID" value="CCH70828.1"/>
    <property type="molecule type" value="Genomic_DNA"/>
</dbReference>
<proteinExistence type="inferred from homology"/>
<dbReference type="Gene3D" id="2.30.30.110">
    <property type="match status" value="1"/>
</dbReference>
<dbReference type="Pfam" id="PF02452">
    <property type="entry name" value="PemK_toxin"/>
    <property type="match status" value="1"/>
</dbReference>
<comment type="similarity">
    <text evidence="1">Belongs to the PemK/MazF family.</text>
</comment>
<dbReference type="HOGENOM" id="CLU_097054_1_0_11"/>
<dbReference type="InterPro" id="IPR011067">
    <property type="entry name" value="Plasmid_toxin/cell-grow_inhib"/>
</dbReference>
<dbReference type="SUPFAM" id="SSF50118">
    <property type="entry name" value="Cell growth inhibitor/plasmid maintenance toxic component"/>
    <property type="match status" value="1"/>
</dbReference>
<dbReference type="InterPro" id="IPR003477">
    <property type="entry name" value="PemK-like"/>
</dbReference>
<organism evidence="3 4">
    <name type="scientific">Phycicoccus elongatus Lp2</name>
    <dbReference type="NCBI Taxonomy" id="1193181"/>
    <lineage>
        <taxon>Bacteria</taxon>
        <taxon>Bacillati</taxon>
        <taxon>Actinomycetota</taxon>
        <taxon>Actinomycetes</taxon>
        <taxon>Micrococcales</taxon>
        <taxon>Intrasporangiaceae</taxon>
        <taxon>Phycicoccus</taxon>
    </lineage>
</organism>
<dbReference type="AlphaFoldDB" id="N0E1I3"/>
<reference evidence="3 4" key="1">
    <citation type="journal article" date="2013" name="ISME J.">
        <title>A metabolic model for members of the genus Tetrasphaera involved in enhanced biological phosphorus removal.</title>
        <authorList>
            <person name="Kristiansen R."/>
            <person name="Nguyen H.T.T."/>
            <person name="Saunders A.M."/>
            <person name="Nielsen J.L."/>
            <person name="Wimmer R."/>
            <person name="Le V.Q."/>
            <person name="McIlroy S.J."/>
            <person name="Petrovski S."/>
            <person name="Seviour R.J."/>
            <person name="Calteau A."/>
            <person name="Nielsen K.L."/>
            <person name="Nielsen P.H."/>
        </authorList>
    </citation>
    <scope>NUCLEOTIDE SEQUENCE [LARGE SCALE GENOMIC DNA]</scope>
    <source>
        <strain evidence="3 4">Lp2</strain>
    </source>
</reference>
<comment type="caution">
    <text evidence="3">The sequence shown here is derived from an EMBL/GenBank/DDBJ whole genome shotgun (WGS) entry which is preliminary data.</text>
</comment>
<evidence type="ECO:0000313" key="3">
    <source>
        <dbReference type="EMBL" id="CCH70828.1"/>
    </source>
</evidence>
<dbReference type="STRING" id="1193181.BN10_680054"/>
<dbReference type="OrthoDB" id="5184628at2"/>
<protein>
    <recommendedName>
        <fullName evidence="5">PemK-like protein</fullName>
    </recommendedName>
</protein>
<evidence type="ECO:0000256" key="1">
    <source>
        <dbReference type="ARBA" id="ARBA00007521"/>
    </source>
</evidence>
<name>N0E1I3_9MICO</name>
<dbReference type="GO" id="GO:0003677">
    <property type="term" value="F:DNA binding"/>
    <property type="evidence" value="ECO:0007669"/>
    <property type="project" value="InterPro"/>
</dbReference>
<accession>N0E1I3</accession>